<feature type="domain" description="ABC transporter" evidence="8">
    <location>
        <begin position="22"/>
        <end position="257"/>
    </location>
</feature>
<dbReference type="CDD" id="cd03216">
    <property type="entry name" value="ABC_Carb_Monos_I"/>
    <property type="match status" value="1"/>
</dbReference>
<keyword evidence="6" id="KW-1278">Translocase</keyword>
<sequence length="529" mass="55733">MPEGMASQTMGRPASPGGPLAIDARSVEKRFGGTLALTGVSVCAEVGSINALVGENGAGKSTFLGVIAGRVVPTTGSVSIFGNPLAFGNPRLSRQQGIAAIYQELTIVPALSAVANVFLGQTVSRAGLLSERGMCDRFLELSAQLKVSIPPGIEARHLSVADQQMLEIMRGIQSRARLILFDEPTTALAPPERESLFAIMRELRRGGTTMVIVSHNLDEVLDIADSVTVFRDGEVAHAAPRSEWTKRDLVRAMIGHDLVEPSSRTPFAGKAGAAPLLSATGVSLPGALEGIDIEVRPGEIVGIGGLVGSGRSSLLRALSGFEPKSTGTLAIDGEAVPWPKTPRMAILAGIALVPEDRKTQGLVLGMSAMANITMPNFGGVASLGVISDRRMASSARGVARDFGFDENRVGTTVRNLSGGNQQKVLLGRWRYSLPKVLLVDEPTRGIDVGAKEEILVTLRRLAAQGLGIIVVSSELEEVVQMGDRVLVLSEGRAVARLDAAHAPIKVKDILEAAFKVAKHDHDRDGLSRG</sequence>
<organism evidence="9 10">
    <name type="scientific">Bauldia litoralis</name>
    <dbReference type="NCBI Taxonomy" id="665467"/>
    <lineage>
        <taxon>Bacteria</taxon>
        <taxon>Pseudomonadati</taxon>
        <taxon>Pseudomonadota</taxon>
        <taxon>Alphaproteobacteria</taxon>
        <taxon>Hyphomicrobiales</taxon>
        <taxon>Kaistiaceae</taxon>
        <taxon>Bauldia</taxon>
    </lineage>
</organism>
<evidence type="ECO:0000256" key="2">
    <source>
        <dbReference type="ARBA" id="ARBA00022475"/>
    </source>
</evidence>
<keyword evidence="1" id="KW-0813">Transport</keyword>
<dbReference type="InterPro" id="IPR027417">
    <property type="entry name" value="P-loop_NTPase"/>
</dbReference>
<dbReference type="RefSeq" id="WP_244521416.1">
    <property type="nucleotide sequence ID" value="NZ_FMXQ01000015.1"/>
</dbReference>
<gene>
    <name evidence="9" type="ORF">SAMN02982931_04688</name>
</gene>
<dbReference type="InterPro" id="IPR050107">
    <property type="entry name" value="ABC_carbohydrate_import_ATPase"/>
</dbReference>
<dbReference type="Gene3D" id="3.40.50.300">
    <property type="entry name" value="P-loop containing nucleotide triphosphate hydrolases"/>
    <property type="match status" value="2"/>
</dbReference>
<dbReference type="InterPro" id="IPR003439">
    <property type="entry name" value="ABC_transporter-like_ATP-bd"/>
</dbReference>
<dbReference type="SUPFAM" id="SSF52540">
    <property type="entry name" value="P-loop containing nucleoside triphosphate hydrolases"/>
    <property type="match status" value="2"/>
</dbReference>
<dbReference type="EMBL" id="FMXQ01000015">
    <property type="protein sequence ID" value="SDB58464.1"/>
    <property type="molecule type" value="Genomic_DNA"/>
</dbReference>
<protein>
    <submittedName>
        <fullName evidence="9">Monosaccharide ABC transporter ATP-binding protein, CUT2 family (TC 3.A.1.2.-)</fullName>
    </submittedName>
</protein>
<dbReference type="CDD" id="cd03215">
    <property type="entry name" value="ABC_Carb_Monos_II"/>
    <property type="match status" value="1"/>
</dbReference>
<keyword evidence="10" id="KW-1185">Reference proteome</keyword>
<feature type="domain" description="ABC transporter" evidence="8">
    <location>
        <begin position="271"/>
        <end position="515"/>
    </location>
</feature>
<keyword evidence="7" id="KW-0472">Membrane</keyword>
<dbReference type="STRING" id="665467.SAMN02982931_04688"/>
<name>A0A1G6EM53_9HYPH</name>
<dbReference type="Pfam" id="PF00005">
    <property type="entry name" value="ABC_tran"/>
    <property type="match status" value="2"/>
</dbReference>
<keyword evidence="4" id="KW-0547">Nucleotide-binding</keyword>
<evidence type="ECO:0000313" key="9">
    <source>
        <dbReference type="EMBL" id="SDB58464.1"/>
    </source>
</evidence>
<dbReference type="GO" id="GO:0016887">
    <property type="term" value="F:ATP hydrolysis activity"/>
    <property type="evidence" value="ECO:0007669"/>
    <property type="project" value="InterPro"/>
</dbReference>
<evidence type="ECO:0000259" key="8">
    <source>
        <dbReference type="PROSITE" id="PS50893"/>
    </source>
</evidence>
<evidence type="ECO:0000256" key="6">
    <source>
        <dbReference type="ARBA" id="ARBA00022967"/>
    </source>
</evidence>
<evidence type="ECO:0000256" key="7">
    <source>
        <dbReference type="ARBA" id="ARBA00023136"/>
    </source>
</evidence>
<evidence type="ECO:0000256" key="5">
    <source>
        <dbReference type="ARBA" id="ARBA00022840"/>
    </source>
</evidence>
<proteinExistence type="predicted"/>
<dbReference type="PANTHER" id="PTHR43790">
    <property type="entry name" value="CARBOHYDRATE TRANSPORT ATP-BINDING PROTEIN MG119-RELATED"/>
    <property type="match status" value="1"/>
</dbReference>
<evidence type="ECO:0000256" key="3">
    <source>
        <dbReference type="ARBA" id="ARBA00022597"/>
    </source>
</evidence>
<dbReference type="Proteomes" id="UP000199071">
    <property type="component" value="Unassembled WGS sequence"/>
</dbReference>
<reference evidence="9 10" key="1">
    <citation type="submission" date="2016-10" db="EMBL/GenBank/DDBJ databases">
        <authorList>
            <person name="de Groot N.N."/>
        </authorList>
    </citation>
    <scope>NUCLEOTIDE SEQUENCE [LARGE SCALE GENOMIC DNA]</scope>
    <source>
        <strain evidence="9 10">ATCC 35022</strain>
    </source>
</reference>
<evidence type="ECO:0000313" key="10">
    <source>
        <dbReference type="Proteomes" id="UP000199071"/>
    </source>
</evidence>
<dbReference type="AlphaFoldDB" id="A0A1G6EM53"/>
<dbReference type="InterPro" id="IPR003593">
    <property type="entry name" value="AAA+_ATPase"/>
</dbReference>
<dbReference type="GO" id="GO:0005524">
    <property type="term" value="F:ATP binding"/>
    <property type="evidence" value="ECO:0007669"/>
    <property type="project" value="UniProtKB-KW"/>
</dbReference>
<dbReference type="SMART" id="SM00382">
    <property type="entry name" value="AAA"/>
    <property type="match status" value="2"/>
</dbReference>
<keyword evidence="3" id="KW-0762">Sugar transport</keyword>
<accession>A0A1G6EM53</accession>
<keyword evidence="2" id="KW-1003">Cell membrane</keyword>
<evidence type="ECO:0000256" key="4">
    <source>
        <dbReference type="ARBA" id="ARBA00022741"/>
    </source>
</evidence>
<evidence type="ECO:0000256" key="1">
    <source>
        <dbReference type="ARBA" id="ARBA00022448"/>
    </source>
</evidence>
<keyword evidence="5 9" id="KW-0067">ATP-binding</keyword>
<dbReference type="PANTHER" id="PTHR43790:SF3">
    <property type="entry name" value="D-ALLOSE IMPORT ATP-BINDING PROTEIN ALSA-RELATED"/>
    <property type="match status" value="1"/>
</dbReference>
<dbReference type="PROSITE" id="PS50893">
    <property type="entry name" value="ABC_TRANSPORTER_2"/>
    <property type="match status" value="2"/>
</dbReference>